<feature type="compositionally biased region" description="Gly residues" evidence="1">
    <location>
        <begin position="7"/>
        <end position="20"/>
    </location>
</feature>
<name>A0AAN9ZAD4_9ORTH</name>
<feature type="compositionally biased region" description="Basic and acidic residues" evidence="1">
    <location>
        <begin position="55"/>
        <end position="70"/>
    </location>
</feature>
<gene>
    <name evidence="2" type="ORF">R5R35_001533</name>
</gene>
<sequence length="100" mass="10479">MVAAGGERLGGQRGGGGGAGVRAIGSRVRRRGAGAWARAPEAVSGRRPGRAPRGASRDDAQGRARHRPDTFAHAPPSRRPITGPIRTSRPIPMLMARKKN</sequence>
<feature type="region of interest" description="Disordered" evidence="1">
    <location>
        <begin position="1"/>
        <end position="100"/>
    </location>
</feature>
<keyword evidence="3" id="KW-1185">Reference proteome</keyword>
<dbReference type="EMBL" id="JAZDUA010000002">
    <property type="protein sequence ID" value="KAK7874438.1"/>
    <property type="molecule type" value="Genomic_DNA"/>
</dbReference>
<proteinExistence type="predicted"/>
<organism evidence="2 3">
    <name type="scientific">Gryllus longicercus</name>
    <dbReference type="NCBI Taxonomy" id="2509291"/>
    <lineage>
        <taxon>Eukaryota</taxon>
        <taxon>Metazoa</taxon>
        <taxon>Ecdysozoa</taxon>
        <taxon>Arthropoda</taxon>
        <taxon>Hexapoda</taxon>
        <taxon>Insecta</taxon>
        <taxon>Pterygota</taxon>
        <taxon>Neoptera</taxon>
        <taxon>Polyneoptera</taxon>
        <taxon>Orthoptera</taxon>
        <taxon>Ensifera</taxon>
        <taxon>Gryllidea</taxon>
        <taxon>Grylloidea</taxon>
        <taxon>Gryllidae</taxon>
        <taxon>Gryllinae</taxon>
        <taxon>Gryllus</taxon>
    </lineage>
</organism>
<accession>A0AAN9ZAD4</accession>
<comment type="caution">
    <text evidence="2">The sequence shown here is derived from an EMBL/GenBank/DDBJ whole genome shotgun (WGS) entry which is preliminary data.</text>
</comment>
<evidence type="ECO:0000313" key="2">
    <source>
        <dbReference type="EMBL" id="KAK7874438.1"/>
    </source>
</evidence>
<dbReference type="AlphaFoldDB" id="A0AAN9ZAD4"/>
<dbReference type="Proteomes" id="UP001378592">
    <property type="component" value="Unassembled WGS sequence"/>
</dbReference>
<protein>
    <submittedName>
        <fullName evidence="2">Uncharacterized protein</fullName>
    </submittedName>
</protein>
<evidence type="ECO:0000256" key="1">
    <source>
        <dbReference type="SAM" id="MobiDB-lite"/>
    </source>
</evidence>
<evidence type="ECO:0000313" key="3">
    <source>
        <dbReference type="Proteomes" id="UP001378592"/>
    </source>
</evidence>
<reference evidence="2 3" key="1">
    <citation type="submission" date="2024-03" db="EMBL/GenBank/DDBJ databases">
        <title>The genome assembly and annotation of the cricket Gryllus longicercus Weissman &amp; Gray.</title>
        <authorList>
            <person name="Szrajer S."/>
            <person name="Gray D."/>
            <person name="Ylla G."/>
        </authorList>
    </citation>
    <scope>NUCLEOTIDE SEQUENCE [LARGE SCALE GENOMIC DNA]</scope>
    <source>
        <strain evidence="2">DAG 2021-001</strain>
        <tissue evidence="2">Whole body minus gut</tissue>
    </source>
</reference>